<feature type="compositionally biased region" description="Basic and acidic residues" evidence="4">
    <location>
        <begin position="842"/>
        <end position="860"/>
    </location>
</feature>
<dbReference type="PANTHER" id="PTHR15502:SF7">
    <property type="entry name" value="CALCINEURIN-BINDING PROTEIN CABIN-1"/>
    <property type="match status" value="1"/>
</dbReference>
<feature type="region of interest" description="Disordered" evidence="4">
    <location>
        <begin position="2153"/>
        <end position="2199"/>
    </location>
</feature>
<dbReference type="HOGENOM" id="CLU_001316_0_0_1"/>
<dbReference type="PANTHER" id="PTHR15502">
    <property type="entry name" value="CALCINEURIN-BINDING PROTEIN CABIN 1-RELATED"/>
    <property type="match status" value="1"/>
</dbReference>
<dbReference type="STRING" id="1206466.K0KHS1"/>
<comment type="similarity">
    <text evidence="2">Belongs to the HIR3 family.</text>
</comment>
<evidence type="ECO:0000256" key="2">
    <source>
        <dbReference type="ARBA" id="ARBA00007335"/>
    </source>
</evidence>
<feature type="region of interest" description="Disordered" evidence="4">
    <location>
        <begin position="800"/>
        <end position="893"/>
    </location>
</feature>
<dbReference type="GO" id="GO:0031491">
    <property type="term" value="F:nucleosome binding"/>
    <property type="evidence" value="ECO:0007669"/>
    <property type="project" value="TreeGrafter"/>
</dbReference>
<dbReference type="eggNOG" id="ENOG502QQX4">
    <property type="taxonomic scope" value="Eukaryota"/>
</dbReference>
<accession>K0KHS1</accession>
<protein>
    <submittedName>
        <fullName evidence="5">Histone transcription regulator</fullName>
    </submittedName>
</protein>
<evidence type="ECO:0000256" key="3">
    <source>
        <dbReference type="ARBA" id="ARBA00023242"/>
    </source>
</evidence>
<name>K0KHS1_WICCF</name>
<keyword evidence="6" id="KW-1185">Reference proteome</keyword>
<dbReference type="GO" id="GO:0005634">
    <property type="term" value="C:nucleus"/>
    <property type="evidence" value="ECO:0007669"/>
    <property type="project" value="UniProtKB-SubCell"/>
</dbReference>
<sequence>MSGNETTLEQSNRRLKANEFQTIVPAAKSSTITNVPLTKSHFLDAYSKGKWNLSKVPCPSCFEGVDLISPPEHYNEALRQKVVKKFVNSEQWKDRETFNKLISKALKAFHVKGASISIIDGNRQLVKYQSSLNISECPRRLAIDSHTILSTGNFVLLDASKDWRTARNPFVTNVPFIKFYAGVPLITKFGVVIGAISVFDPFPRVEFEKKQIEALKELAGEVMAILCSPVKKDSSTTTSSIPLINLIGRPTSQGSQLSSTAVYEKDGSGSPYSQNHNFRYSKHDALASHDSLINDKIWKQLSHIRDMKLASSLLSKIITDHLKFDLACIVEIKVSQKYQISSEIFPNENKIEAETFKFADKLSRVDNEEIQTRVLGSFGYKASDLTFGSDLYYGALSSEFGKFYESTNNNAKFRSGICMPFYRIPSKLVRKRKIVRNDKSSKTKPIEVYLRSGGYLISVFDEKEREIPEKEMNYIYGAACTLRSFKVFQKALKSQKISLFDEARIAYDELYKIEVITGELNINAASPTVKTLRYLAYRNRGLLYFDELKSKISNISIEESLGLMLDSLDDLAEALQYNEGDDIVIDLLLSLFDFFGNDRLSRFLIEYQITKEETDEFYLHRRTKLDSPNFLYYLQAERLLLKKLGTSKCAEDFKEELIPHKSLEDVSFLEPLRSYMISRKEQNLKGHIKTITLDEINWKNIAVKLQNVVPRSKQRISRFKDSYRLDNKTYEVLRFKFATEDASSEVERGDEPNFEHVIQTNDAGAESEKGSPLVNDKCIEDLSKNNVTGSLEKESEDVKINDDFDGDNMDIDPTGVGEDKIDTDATGVEDKVNIDTTGDPGDNSHEISREREPKIEDVRNDITISDVPEKRPLGEPQPQRSSKRVRHQAEPESHANKVDEFDIFLMNFHNYLSAETITSRVTSRTILDSGLNDLHYIDLEYCLQNWTLRFAELLASQNEKSQSGLALNELINTNIVNSSLSSDTEVKEIDNEIAIDFISEVNDNNFHFIETKYSFFKYLLGESDGVYPIINKYLDKELFSSVESLVLSSESDYFLDISKGTDNGMVAIGVATLEILVNHWISLKQKLKGKGGSQKSNSELVFQISQLEAPIERWRHALTTLLLTKTNSVLLMRFRWCCILYLQHGELVSLPCLKQLLGDLYVDFEKVLNGSTIEFPNYEAIPTLNPKMIKNQSDKLNVLDIFEKTFKEGGDTNEDANKLLENVLLGLTKRISEEEISMDQFVSGSSITLKLKLWKILLDSYITLGDLDKYIKAMEVVLPLLLSQLEDDAYKKQSDTQRYQTLLSTLGFYSDYTEGFVSILERNLWKINEPNNVISRNIFHFLKIFFFYILKEFYDKPSSAKPFSEIAPKSSSKFQDIITNSFIILFIFESTYQQESSEDKYDMFSIVHIQLGHLGFCDAASGNFLRLSEHLWKNADFEIYESDILQHLDCRFHISISNERFTPYEHDTEEISLDRESAITFTPCLMNLVHRKRDNVNSILKPDLKSAIDTFADAIGEPDLSIPIIQKNDSALTQFLESELDVLFFRKAFAGALDIDLKRGFSSEQIVADQGLFYSQAVNNLNIYKMRKKAMQSAVSELDDVYKMIKTDLLYGSRRSESWFILGQVFTLQVEDDLVWTSDKLNVFERKLGTASSQRKSILCFLMSLSLCAQDQLDGVYIKKEFLTSVLSTLSQTIFNSLSSPMSALCFKVQDDKRLLKSDGISSFLQDVVQTNTKHLFNANLQIIRLAVKNDPTNWQNHYYSAKVLHKMNYPAKRVLQSCIDSCLVSSNAIEPHYLLLTMTYKYFKQGKITGNAAFQYLKKVNPFLGLASEQLNETKISIDDMIISGLKKINQIDKKKWHHKHRYRLSRIYFDVGNADLAYQEIEALIVLKSTNKNLVSIWKPEFEPPGKHFVYTYTYILYYIKLINHFADFHKLLLFTKKLRRYGSGMVNLVEAWDFSCLTLCLLTKEIIGAEPGFTDIEVPKLVYIEFVQGSQSLTNKFKKETLNDEQKRQFTLLYEISEIRRMNNGFGSTSQLDDTFNAIYLKVYLEYITSETKHLFINENTLSSIKPSSTPIKTKVARRDILAAATSLVKAVESKLSDNKITDDRGFVVPDHIKQKHLENSTLKSDSIDKVEMPLTGDDQDAVKISSVPESKNNHEVLKSNCESEEEFHTPTDLTFDGDEVINSNANDNIKSTKEG</sequence>
<proteinExistence type="inferred from homology"/>
<reference evidence="5 6" key="1">
    <citation type="journal article" date="2012" name="Eukaryot. Cell">
        <title>Draft genome sequence of Wickerhamomyces ciferrii NRRL Y-1031 F-60-10.</title>
        <authorList>
            <person name="Schneider J."/>
            <person name="Andrea H."/>
            <person name="Blom J."/>
            <person name="Jaenicke S."/>
            <person name="Ruckert C."/>
            <person name="Schorsch C."/>
            <person name="Szczepanowski R."/>
            <person name="Farwick M."/>
            <person name="Goesmann A."/>
            <person name="Puhler A."/>
            <person name="Schaffer S."/>
            <person name="Tauch A."/>
            <person name="Kohler T."/>
            <person name="Brinkrolf K."/>
        </authorList>
    </citation>
    <scope>NUCLEOTIDE SEQUENCE [LARGE SCALE GENOMIC DNA]</scope>
    <source>
        <strain evidence="6">ATCC 14091 / BCRC 22168 / CBS 111 / JCM 3599 / NBRC 0793 / NRRL Y-1031 F-60-10</strain>
    </source>
</reference>
<evidence type="ECO:0000256" key="1">
    <source>
        <dbReference type="ARBA" id="ARBA00004123"/>
    </source>
</evidence>
<dbReference type="InterPro" id="IPR033053">
    <property type="entry name" value="Hir3/CABIN1"/>
</dbReference>
<gene>
    <name evidence="5" type="ORF">BN7_2105</name>
</gene>
<evidence type="ECO:0000313" key="6">
    <source>
        <dbReference type="Proteomes" id="UP000009328"/>
    </source>
</evidence>
<dbReference type="Proteomes" id="UP000009328">
    <property type="component" value="Unassembled WGS sequence"/>
</dbReference>
<feature type="compositionally biased region" description="Basic and acidic residues" evidence="4">
    <location>
        <begin position="817"/>
        <end position="833"/>
    </location>
</feature>
<dbReference type="InParanoid" id="K0KHS1"/>
<dbReference type="EMBL" id="CAIF01000048">
    <property type="protein sequence ID" value="CCH42561.1"/>
    <property type="molecule type" value="Genomic_DNA"/>
</dbReference>
<dbReference type="GO" id="GO:0006325">
    <property type="term" value="P:chromatin organization"/>
    <property type="evidence" value="ECO:0007669"/>
    <property type="project" value="InterPro"/>
</dbReference>
<dbReference type="GO" id="GO:0000417">
    <property type="term" value="C:HIR complex"/>
    <property type="evidence" value="ECO:0007669"/>
    <property type="project" value="TreeGrafter"/>
</dbReference>
<dbReference type="InterPro" id="IPR029016">
    <property type="entry name" value="GAF-like_dom_sf"/>
</dbReference>
<dbReference type="FunCoup" id="K0KHS1">
    <property type="interactions" value="154"/>
</dbReference>
<evidence type="ECO:0000256" key="4">
    <source>
        <dbReference type="SAM" id="MobiDB-lite"/>
    </source>
</evidence>
<keyword evidence="3" id="KW-0539">Nucleus</keyword>
<organism evidence="5 6">
    <name type="scientific">Wickerhamomyces ciferrii (strain ATCC 14091 / BCRC 22168 / CBS 111 / JCM 3599 / NBRC 0793 / NRRL Y-1031 F-60-10)</name>
    <name type="common">Yeast</name>
    <name type="synonym">Pichia ciferrii</name>
    <dbReference type="NCBI Taxonomy" id="1206466"/>
    <lineage>
        <taxon>Eukaryota</taxon>
        <taxon>Fungi</taxon>
        <taxon>Dikarya</taxon>
        <taxon>Ascomycota</taxon>
        <taxon>Saccharomycotina</taxon>
        <taxon>Saccharomycetes</taxon>
        <taxon>Phaffomycetales</taxon>
        <taxon>Wickerhamomycetaceae</taxon>
        <taxon>Wickerhamomyces</taxon>
    </lineage>
</organism>
<dbReference type="Gene3D" id="3.30.450.40">
    <property type="match status" value="1"/>
</dbReference>
<comment type="caution">
    <text evidence="5">The sequence shown here is derived from an EMBL/GenBank/DDBJ whole genome shotgun (WGS) entry which is preliminary data.</text>
</comment>
<evidence type="ECO:0000313" key="5">
    <source>
        <dbReference type="EMBL" id="CCH42561.1"/>
    </source>
</evidence>
<comment type="subcellular location">
    <subcellularLocation>
        <location evidence="1">Nucleus</location>
    </subcellularLocation>
</comment>
<dbReference type="SUPFAM" id="SSF55781">
    <property type="entry name" value="GAF domain-like"/>
    <property type="match status" value="1"/>
</dbReference>